<dbReference type="Proteomes" id="UP001062846">
    <property type="component" value="Chromosome 8"/>
</dbReference>
<dbReference type="EMBL" id="CM046395">
    <property type="protein sequence ID" value="KAI8543493.1"/>
    <property type="molecule type" value="Genomic_DNA"/>
</dbReference>
<comment type="caution">
    <text evidence="1">The sequence shown here is derived from an EMBL/GenBank/DDBJ whole genome shotgun (WGS) entry which is preliminary data.</text>
</comment>
<accession>A0ACC0MT58</accession>
<evidence type="ECO:0000313" key="2">
    <source>
        <dbReference type="Proteomes" id="UP001062846"/>
    </source>
</evidence>
<sequence length="1295" mass="148797">MGRREPKCVPEKGVEPPPPTTLSKEDSLCGVKLVDCPILLLVFFHKAMLAELEELRRVAVEASEERGSGGRDLILVDFCGRFEFLKIVYKYHCTAEDEVVFMALDFHVYNVTCTYTLEHKSIDDLFNSISDCLNVLMEKEESTSKQLQELVFCIGTIQALICQHMLKEEKQVFPLLMQQFSTKEQASLIWQFLCNVPIMLLEDFLPWLTSFLSPLEQEDILHCIKEVVPEEKLLQEVVISWFHNKKSFSYVAYNEFGKGADLPNSLASSKDLNHLIKVCASKSFHGEKWWLKKAYCETTVQHNPIDGLRLWHSAIRNDLNGILKDLHQIRRSQEFSTLDSAIVLLKFFTDVLLFYSTAWDKTFNPVVNELADGILSQYLERFQVDSQIEGLQRLLYHKDQNGMPLCNYVEKLCGELELFATGISEHLSSLEKEDAFVTLVVCHLSTRSSPFILVTGIFSFYQVFSFISKKFAYEFQQLLLYTSVRSMPLGLLKCMVTWFSAHLSEDECNSILHSLKPEGPLADNKNFTFLLCEWIRRGYSGKTSIDQFRKELLEMFKSRSFFLTEHANEDDTFSTEVSNINPCNSSKPGAPKPHTAIKAKEWMSNSSSSKSSPPQKYGTPYSNIINIHIFSPQTSMILLPFPKISYERSSTSSIFNLEPRPVDHIFFFHKALKKDLEYLVNVSAKLGENVGDLADFCRRFRLVRILYQMHSDSEDEIAFPVLEAKGKASNISQSYTIDHKLEVDLFSKISLILDEISGLHVSVYGIEMDVLDQRMLNYQQLCLKLHDICKSMNKVVSDHINREEVELWPLFREFLSTEEQEKIIGFMLGRTRAEILQEMIPWLMASLTTEEQQAMMSLWRRATRNTMFDDWLKEWWEGMKRYDIANVEEEPKDISPSWSADPLKIVSSYLLNKGFDDRDRTVREKSVTLDVLDKGQVSIGKNNHQFSDLSAFSGGVERKKCKEPAEIKQADKPSQHVQVSHQEHLPAVRQEELEATIRRISRDSSMDPQKKSYILQNLLMSRWITTQQESHIEVPVSSNEEEAPGRCPSYKDPIKLIFGCGHYKRNCKLVAACCNRLYTCRRCHDDVADHTMDRKATAKMMCMECLVIQPIGPTCSTAACHNLSMAKYYCRICKLFDDERDIYHCPYCNLCRVGKGLGIDYFHCMTCNACMSRSLSVHKCREKCFEDNCPICNEYIFTSSSPVKALACGHLMHSACFQDYTCTHYTCPICSKSLGDMQVYFGMLDAHLAEEKIPDEYSGQTQIILCNDCEKRGTASFHWLYHKCPHCGSYNTRLL</sequence>
<name>A0ACC0MT58_RHOML</name>
<gene>
    <name evidence="1" type="ORF">RHMOL_Rhmol08G0222500</name>
</gene>
<evidence type="ECO:0000313" key="1">
    <source>
        <dbReference type="EMBL" id="KAI8543493.1"/>
    </source>
</evidence>
<organism evidence="1 2">
    <name type="scientific">Rhododendron molle</name>
    <name type="common">Chinese azalea</name>
    <name type="synonym">Azalea mollis</name>
    <dbReference type="NCBI Taxonomy" id="49168"/>
    <lineage>
        <taxon>Eukaryota</taxon>
        <taxon>Viridiplantae</taxon>
        <taxon>Streptophyta</taxon>
        <taxon>Embryophyta</taxon>
        <taxon>Tracheophyta</taxon>
        <taxon>Spermatophyta</taxon>
        <taxon>Magnoliopsida</taxon>
        <taxon>eudicotyledons</taxon>
        <taxon>Gunneridae</taxon>
        <taxon>Pentapetalae</taxon>
        <taxon>asterids</taxon>
        <taxon>Ericales</taxon>
        <taxon>Ericaceae</taxon>
        <taxon>Ericoideae</taxon>
        <taxon>Rhodoreae</taxon>
        <taxon>Rhododendron</taxon>
    </lineage>
</organism>
<keyword evidence="2" id="KW-1185">Reference proteome</keyword>
<proteinExistence type="predicted"/>
<reference evidence="1" key="1">
    <citation type="submission" date="2022-02" db="EMBL/GenBank/DDBJ databases">
        <title>Plant Genome Project.</title>
        <authorList>
            <person name="Zhang R.-G."/>
        </authorList>
    </citation>
    <scope>NUCLEOTIDE SEQUENCE</scope>
    <source>
        <strain evidence="1">AT1</strain>
    </source>
</reference>
<protein>
    <submittedName>
        <fullName evidence="1">Uncharacterized protein</fullName>
    </submittedName>
</protein>